<dbReference type="NCBIfam" id="TIGR01126">
    <property type="entry name" value="pdi_dom"/>
    <property type="match status" value="1"/>
</dbReference>
<dbReference type="SUPFAM" id="SSF52833">
    <property type="entry name" value="Thioredoxin-like"/>
    <property type="match status" value="2"/>
</dbReference>
<accession>G0R3P8</accession>
<feature type="region of interest" description="Disordered" evidence="6">
    <location>
        <begin position="122"/>
        <end position="149"/>
    </location>
</feature>
<dbReference type="GO" id="GO:0015035">
    <property type="term" value="F:protein-disulfide reductase activity"/>
    <property type="evidence" value="ECO:0007669"/>
    <property type="project" value="TreeGrafter"/>
</dbReference>
<name>G0R3P8_ICHMU</name>
<dbReference type="EMBL" id="GL984311">
    <property type="protein sequence ID" value="EGR27903.1"/>
    <property type="molecule type" value="Genomic_DNA"/>
</dbReference>
<dbReference type="eggNOG" id="KOG0191">
    <property type="taxonomic scope" value="Eukaryota"/>
</dbReference>
<evidence type="ECO:0000256" key="5">
    <source>
        <dbReference type="RuleBase" id="RU004208"/>
    </source>
</evidence>
<dbReference type="GO" id="GO:0034976">
    <property type="term" value="P:response to endoplasmic reticulum stress"/>
    <property type="evidence" value="ECO:0007669"/>
    <property type="project" value="TreeGrafter"/>
</dbReference>
<dbReference type="FunCoup" id="G0R3P8">
    <property type="interactions" value="396"/>
</dbReference>
<dbReference type="Pfam" id="PF00085">
    <property type="entry name" value="Thioredoxin"/>
    <property type="match status" value="2"/>
</dbReference>
<evidence type="ECO:0000313" key="9">
    <source>
        <dbReference type="Proteomes" id="UP000008983"/>
    </source>
</evidence>
<keyword evidence="3" id="KW-0677">Repeat</keyword>
<gene>
    <name evidence="8" type="ORF">IMG5_186920</name>
</gene>
<keyword evidence="4" id="KW-0256">Endoplasmic reticulum</keyword>
<feature type="domain" description="Thioredoxin" evidence="7">
    <location>
        <begin position="1"/>
        <end position="113"/>
    </location>
</feature>
<evidence type="ECO:0000313" key="8">
    <source>
        <dbReference type="EMBL" id="EGR27903.1"/>
    </source>
</evidence>
<proteinExistence type="inferred from homology"/>
<dbReference type="InterPro" id="IPR036249">
    <property type="entry name" value="Thioredoxin-like_sf"/>
</dbReference>
<evidence type="ECO:0000256" key="2">
    <source>
        <dbReference type="ARBA" id="ARBA00022729"/>
    </source>
</evidence>
<comment type="similarity">
    <text evidence="1 5">Belongs to the protein disulfide isomerase family.</text>
</comment>
<dbReference type="OrthoDB" id="2121326at2759"/>
<dbReference type="STRING" id="857967.G0R3P8"/>
<keyword evidence="8" id="KW-0413">Isomerase</keyword>
<dbReference type="RefSeq" id="XP_004027248.1">
    <property type="nucleotide sequence ID" value="XM_004027199.1"/>
</dbReference>
<dbReference type="PANTHER" id="PTHR45815:SF3">
    <property type="entry name" value="PROTEIN DISULFIDE-ISOMERASE A6"/>
    <property type="match status" value="1"/>
</dbReference>
<keyword evidence="2" id="KW-0732">Signal</keyword>
<dbReference type="AlphaFoldDB" id="G0R3P8"/>
<dbReference type="InterPro" id="IPR017937">
    <property type="entry name" value="Thioredoxin_CS"/>
</dbReference>
<dbReference type="CDD" id="cd03001">
    <property type="entry name" value="PDI_a_P5"/>
    <property type="match status" value="1"/>
</dbReference>
<keyword evidence="9" id="KW-1185">Reference proteome</keyword>
<dbReference type="InParanoid" id="G0R3P8"/>
<evidence type="ECO:0000256" key="6">
    <source>
        <dbReference type="SAM" id="MobiDB-lite"/>
    </source>
</evidence>
<dbReference type="Proteomes" id="UP000008983">
    <property type="component" value="Unassembled WGS sequence"/>
</dbReference>
<evidence type="ECO:0000256" key="3">
    <source>
        <dbReference type="ARBA" id="ARBA00022737"/>
    </source>
</evidence>
<dbReference type="PROSITE" id="PS00194">
    <property type="entry name" value="THIOREDOXIN_1"/>
    <property type="match status" value="2"/>
</dbReference>
<dbReference type="PROSITE" id="PS51352">
    <property type="entry name" value="THIOREDOXIN_2"/>
    <property type="match status" value="1"/>
</dbReference>
<dbReference type="GO" id="GO:0003756">
    <property type="term" value="F:protein disulfide isomerase activity"/>
    <property type="evidence" value="ECO:0007669"/>
    <property type="project" value="UniProtKB-EC"/>
</dbReference>
<organism evidence="8 9">
    <name type="scientific">Ichthyophthirius multifiliis</name>
    <name type="common">White spot disease agent</name>
    <name type="synonym">Ich</name>
    <dbReference type="NCBI Taxonomy" id="5932"/>
    <lineage>
        <taxon>Eukaryota</taxon>
        <taxon>Sar</taxon>
        <taxon>Alveolata</taxon>
        <taxon>Ciliophora</taxon>
        <taxon>Intramacronucleata</taxon>
        <taxon>Oligohymenophorea</taxon>
        <taxon>Hymenostomatida</taxon>
        <taxon>Ophryoglenina</taxon>
        <taxon>Ichthyophthirius</taxon>
    </lineage>
</organism>
<dbReference type="InterPro" id="IPR013766">
    <property type="entry name" value="Thioredoxin_domain"/>
</dbReference>
<dbReference type="InterPro" id="IPR005788">
    <property type="entry name" value="PDI_thioredoxin-like_dom"/>
</dbReference>
<dbReference type="PANTHER" id="PTHR45815">
    <property type="entry name" value="PROTEIN DISULFIDE-ISOMERASE A6"/>
    <property type="match status" value="1"/>
</dbReference>
<dbReference type="GeneID" id="14903974"/>
<sequence length="333" mass="37990">MQGSDTKVVQLTKNNFESLVLQSDDFWLVEFYAPWCGHCKNLAPEWEKAAIALKGYAKIGAVDMTQEQEVGSPYDIKGFPTIKFFVGNKQSPQDYNGGRTAKDIITFLFNEQKKVALNRLKSPKQQQANNESNKNNSSNQQDSGTQTDGDVIVLTNDNFEELVLKSQEAWFIKFYAPWCGHCKSLQPEWENQQLIQKEKKLMLLNQIPLYQVNGYPTLKFFPPGSKNDSDKIIASNKSKPINYLWSQAGDYYDFEEKYGVSSSGYPAAIAMSHKKNVYTLFKGTFNLKNHEMFMKKLISGKSDFKSLIGIPKFTDVSKWDGKDSQEQQQNQEL</sequence>
<dbReference type="GO" id="GO:0005788">
    <property type="term" value="C:endoplasmic reticulum lumen"/>
    <property type="evidence" value="ECO:0007669"/>
    <property type="project" value="TreeGrafter"/>
</dbReference>
<protein>
    <submittedName>
        <fullName evidence="8">Protein disulfide isomerase family protein, putative</fullName>
        <ecNumber evidence="8">5.3.4.1</ecNumber>
    </submittedName>
</protein>
<dbReference type="OMA" id="QCAAAHP"/>
<evidence type="ECO:0000256" key="1">
    <source>
        <dbReference type="ARBA" id="ARBA00006347"/>
    </source>
</evidence>
<dbReference type="PRINTS" id="PR00421">
    <property type="entry name" value="THIOREDOXIN"/>
</dbReference>
<feature type="compositionally biased region" description="Low complexity" evidence="6">
    <location>
        <begin position="125"/>
        <end position="143"/>
    </location>
</feature>
<dbReference type="Gene3D" id="3.40.30.10">
    <property type="entry name" value="Glutaredoxin"/>
    <property type="match status" value="2"/>
</dbReference>
<evidence type="ECO:0000256" key="4">
    <source>
        <dbReference type="ARBA" id="ARBA00022824"/>
    </source>
</evidence>
<evidence type="ECO:0000259" key="7">
    <source>
        <dbReference type="PROSITE" id="PS51352"/>
    </source>
</evidence>
<dbReference type="EC" id="5.3.4.1" evidence="8"/>
<reference evidence="8 9" key="1">
    <citation type="submission" date="2011-07" db="EMBL/GenBank/DDBJ databases">
        <authorList>
            <person name="Coyne R."/>
            <person name="Brami D."/>
            <person name="Johnson J."/>
            <person name="Hostetler J."/>
            <person name="Hannick L."/>
            <person name="Clark T."/>
            <person name="Cassidy-Hanley D."/>
            <person name="Inman J."/>
        </authorList>
    </citation>
    <scope>NUCLEOTIDE SEQUENCE [LARGE SCALE GENOMIC DNA]</scope>
    <source>
        <strain evidence="8 9">G5</strain>
    </source>
</reference>